<dbReference type="Pfam" id="PF19700">
    <property type="entry name" value="DUF6198"/>
    <property type="match status" value="1"/>
</dbReference>
<feature type="transmembrane region" description="Helical" evidence="1">
    <location>
        <begin position="169"/>
        <end position="188"/>
    </location>
</feature>
<feature type="transmembrane region" description="Helical" evidence="1">
    <location>
        <begin position="55"/>
        <end position="74"/>
    </location>
</feature>
<gene>
    <name evidence="2" type="ORF">NQ519_13795</name>
</gene>
<keyword evidence="1" id="KW-0812">Transmembrane</keyword>
<dbReference type="PANTHER" id="PTHR40078:SF1">
    <property type="entry name" value="INTEGRAL MEMBRANE PROTEIN"/>
    <property type="match status" value="1"/>
</dbReference>
<sequence>MSNKRSFKEWKRRCISFVFSLFILGIGVSLAIRANLGSSPITCPPYVISMVPSSPLTVGGYIFCMQFFFVLLQFALLRKDFKKIQFLQLGVCLLFGLFTDLGMWLTEPFQWGDTLSGYIMRWIQLAVSGLILGVGVIWEVHSDVLLIPGEGLPVTIAKVFRIDFGKVKIMFDVFLVTVAIACCYLFFGKWRWDLVGVGTLFSMFYVGIVVRFVTPHMKWLDDWLSSDSRQHQTASSINLDSKSPLIITISRQFGSGGHEIGEKLAAALGISLYDRSIVDRAADELGYSPKSIIEKEQKTSDMDLLEMIFAEGSGILPEMKLSEDDSIFVTESRIIRNLAQRGACVVIGRCADFLFKDNPNCFRVFIRSDKESAYKRVVDQYHISEQQADGEISRINQERANHYWRYTRKRWGDTDNYDLVLNSSKVHIDDAVNIIRSAIHC</sequence>
<dbReference type="Gene3D" id="3.40.50.300">
    <property type="entry name" value="P-loop containing nucleotide triphosphate hydrolases"/>
    <property type="match status" value="1"/>
</dbReference>
<name>A0ABY5V5H0_9BACT</name>
<protein>
    <submittedName>
        <fullName evidence="2">Cytidylate kinase family protein</fullName>
    </submittedName>
</protein>
<dbReference type="EMBL" id="CP102252">
    <property type="protein sequence ID" value="UWN64805.1"/>
    <property type="molecule type" value="Genomic_DNA"/>
</dbReference>
<dbReference type="GO" id="GO:0016301">
    <property type="term" value="F:kinase activity"/>
    <property type="evidence" value="ECO:0007669"/>
    <property type="project" value="UniProtKB-KW"/>
</dbReference>
<dbReference type="PANTHER" id="PTHR40078">
    <property type="entry name" value="INTEGRAL MEMBRANE PROTEIN-RELATED"/>
    <property type="match status" value="1"/>
</dbReference>
<keyword evidence="1" id="KW-0472">Membrane</keyword>
<dbReference type="InterPro" id="IPR027417">
    <property type="entry name" value="P-loop_NTPase"/>
</dbReference>
<reference evidence="2" key="1">
    <citation type="journal article" date="2022" name="Cell">
        <title>Design, construction, and in vivo augmentation of a complex gut microbiome.</title>
        <authorList>
            <person name="Cheng A.G."/>
            <person name="Ho P.Y."/>
            <person name="Aranda-Diaz A."/>
            <person name="Jain S."/>
            <person name="Yu F.B."/>
            <person name="Meng X."/>
            <person name="Wang M."/>
            <person name="Iakiviak M."/>
            <person name="Nagashima K."/>
            <person name="Zhao A."/>
            <person name="Murugkar P."/>
            <person name="Patil A."/>
            <person name="Atabakhsh K."/>
            <person name="Weakley A."/>
            <person name="Yan J."/>
            <person name="Brumbaugh A.R."/>
            <person name="Higginbottom S."/>
            <person name="Dimas A."/>
            <person name="Shiver A.L."/>
            <person name="Deutschbauer A."/>
            <person name="Neff N."/>
            <person name="Sonnenburg J.L."/>
            <person name="Huang K.C."/>
            <person name="Fischbach M.A."/>
        </authorList>
    </citation>
    <scope>NUCLEOTIDE SEQUENCE</scope>
    <source>
        <strain evidence="2">JC50</strain>
    </source>
</reference>
<proteinExistence type="predicted"/>
<keyword evidence="3" id="KW-1185">Reference proteome</keyword>
<evidence type="ECO:0000256" key="1">
    <source>
        <dbReference type="SAM" id="Phobius"/>
    </source>
</evidence>
<dbReference type="InterPro" id="IPR038750">
    <property type="entry name" value="YczE/YyaS-like"/>
</dbReference>
<dbReference type="Pfam" id="PF13189">
    <property type="entry name" value="Cytidylate_kin2"/>
    <property type="match status" value="1"/>
</dbReference>
<organism evidence="2 3">
    <name type="scientific">Alistipes senegalensis JC50</name>
    <dbReference type="NCBI Taxonomy" id="1033732"/>
    <lineage>
        <taxon>Bacteria</taxon>
        <taxon>Pseudomonadati</taxon>
        <taxon>Bacteroidota</taxon>
        <taxon>Bacteroidia</taxon>
        <taxon>Bacteroidales</taxon>
        <taxon>Rikenellaceae</taxon>
        <taxon>Alistipes</taxon>
    </lineage>
</organism>
<keyword evidence="2" id="KW-0418">Kinase</keyword>
<dbReference type="SUPFAM" id="SSF52540">
    <property type="entry name" value="P-loop containing nucleoside triphosphate hydrolases"/>
    <property type="match status" value="1"/>
</dbReference>
<keyword evidence="2" id="KW-0808">Transferase</keyword>
<dbReference type="Proteomes" id="UP001058267">
    <property type="component" value="Chromosome"/>
</dbReference>
<evidence type="ECO:0000313" key="3">
    <source>
        <dbReference type="Proteomes" id="UP001058267"/>
    </source>
</evidence>
<evidence type="ECO:0000313" key="2">
    <source>
        <dbReference type="EMBL" id="UWN64805.1"/>
    </source>
</evidence>
<accession>A0ABY5V5H0</accession>
<feature type="transmembrane region" description="Helical" evidence="1">
    <location>
        <begin position="194"/>
        <end position="213"/>
    </location>
</feature>
<dbReference type="RefSeq" id="WP_026076483.1">
    <property type="nucleotide sequence ID" value="NZ_CP102252.1"/>
</dbReference>
<keyword evidence="1" id="KW-1133">Transmembrane helix</keyword>
<feature type="transmembrane region" description="Helical" evidence="1">
    <location>
        <begin position="86"/>
        <end position="106"/>
    </location>
</feature>